<dbReference type="InterPro" id="IPR049304">
    <property type="entry name" value="Gly_rich_dom"/>
</dbReference>
<protein>
    <recommendedName>
        <fullName evidence="2">Glycine-rich domain-containing protein</fullName>
    </recommendedName>
</protein>
<evidence type="ECO:0000259" key="2">
    <source>
        <dbReference type="Pfam" id="PF21722"/>
    </source>
</evidence>
<feature type="domain" description="Glycine-rich" evidence="2">
    <location>
        <begin position="688"/>
        <end position="917"/>
    </location>
</feature>
<reference evidence="3" key="1">
    <citation type="journal article" date="2020" name="Nature">
        <title>Giant virus diversity and host interactions through global metagenomics.</title>
        <authorList>
            <person name="Schulz F."/>
            <person name="Roux S."/>
            <person name="Paez-Espino D."/>
            <person name="Jungbluth S."/>
            <person name="Walsh D.A."/>
            <person name="Denef V.J."/>
            <person name="McMahon K.D."/>
            <person name="Konstantinidis K.T."/>
            <person name="Eloe-Fadrosh E.A."/>
            <person name="Kyrpides N.C."/>
            <person name="Woyke T."/>
        </authorList>
    </citation>
    <scope>NUCLEOTIDE SEQUENCE</scope>
    <source>
        <strain evidence="3">GVMAG-M-3300025695-21</strain>
    </source>
</reference>
<evidence type="ECO:0000256" key="1">
    <source>
        <dbReference type="SAM" id="MobiDB-lite"/>
    </source>
</evidence>
<feature type="domain" description="Glycine-rich" evidence="2">
    <location>
        <begin position="431"/>
        <end position="582"/>
    </location>
</feature>
<feature type="compositionally biased region" description="Gly residues" evidence="1">
    <location>
        <begin position="861"/>
        <end position="875"/>
    </location>
</feature>
<feature type="compositionally biased region" description="Gly residues" evidence="1">
    <location>
        <begin position="778"/>
        <end position="796"/>
    </location>
</feature>
<dbReference type="EMBL" id="MN740298">
    <property type="protein sequence ID" value="QHT98954.1"/>
    <property type="molecule type" value="Genomic_DNA"/>
</dbReference>
<accession>A0A6C0IZY0</accession>
<name>A0A6C0IZY0_9ZZZZ</name>
<dbReference type="AlphaFoldDB" id="A0A6C0IZY0"/>
<feature type="region of interest" description="Disordered" evidence="1">
    <location>
        <begin position="774"/>
        <end position="796"/>
    </location>
</feature>
<feature type="region of interest" description="Disordered" evidence="1">
    <location>
        <begin position="850"/>
        <end position="885"/>
    </location>
</feature>
<organism evidence="3">
    <name type="scientific">viral metagenome</name>
    <dbReference type="NCBI Taxonomy" id="1070528"/>
    <lineage>
        <taxon>unclassified sequences</taxon>
        <taxon>metagenomes</taxon>
        <taxon>organismal metagenomes</taxon>
    </lineage>
</organism>
<evidence type="ECO:0000313" key="3">
    <source>
        <dbReference type="EMBL" id="QHT98954.1"/>
    </source>
</evidence>
<dbReference type="Gene3D" id="2.60.120.260">
    <property type="entry name" value="Galactose-binding domain-like"/>
    <property type="match status" value="2"/>
</dbReference>
<dbReference type="Pfam" id="PF21722">
    <property type="entry name" value="Gly_rich_2"/>
    <property type="match status" value="2"/>
</dbReference>
<proteinExistence type="predicted"/>
<sequence length="1242" mass="132324">MIKYLILFLIILVLLLYVMFHFNIIKIPFYDNIEKFETDSCYVKQQGNLDVNMKQCKIYYADNRDTCDSYPELYKLTILQLDILLTLTGGNSFVQYNGNNYDVALINKVKEDKLKNNINDGCGFTPDGLYEIEGSIASDGNISEFTYEGKRQFGCFLPLKTSDISGGNIKDTVINKYGNVNKACIDDTNKTPVTNINCVGTSCPETNDFHVITNFDNIENTYNNGMKNGDIFLKIYDRSSVSFVKYNNTTNNLITIPNNSRDVKSKFDSLYEIQYINPTPNTSKYPRYTITDNKTIYPDGTTFNVIASSGENVYKIFDNDKTSIGWHTTSSRITEYVLGYPGEFLKFDLGENIVLKNFTLHPNTDNINKSPKNFRIYATNNDTSYNNLKKSDITITDNGVTNKDPKIITNTDYNYYEFTNVSTNNSIKFLQDTECDILIVGGGGAGTTGKGGGSSGGVLYYKNVIMAADTYTITVGSGGKSSGANGTSSKIINSRSVKYGEAVGGNASTTASGASGSGTNSLLPSGITGTLIHNEIAKAGGNDINSIEYTFDNIKAVGATATQVFTNISKVKGYGGGGLVEGTMAKNQTEEECRQYALSNKERYKAWGYRNASHPANHYKTTCFFYTNSFRGYSGNNADNIHTTGCLNPGERVELGCVTDSSSTTTVDESPKYYYYAFRNIGANNSITFLQNTVCDVLIVGGGGGGGGRHGAGGGAGGLIYIQGKNISRGTYNIIIGQGGKGGVPNRSGNNGGNSSVFGLEAIGGGGGAYWQSSPTSGGSGGGGIRSGGNGKEGQGYNGGRGIGGYPYNWGGGGGASEVGGNGTNNACGKGGNGREISITGINTWYAGGGGGGSHDPRGSRGMGGLGGGGAGGEPGRNNRGINGINGLGGGGGGASTNWSGNSSGGDGGSGIVIIRVMITSSIISSGGGGGAQENGLVPSNTSKPYGGNGILINITGVNRGYAGGGGGFSKTPSLNGYSPSNSTYGNGGNSLLTSFGNGNNGIVIIRWKKSLNSMTGWSKIYEHSPGSVVSNTFYNRTLTNNTSYRYYAIVVKDNWISGGNTQGCSISELELYGYEQSVGTTVNIEPPAIYATPTNTTKEAYLFIFDKNNKIKEVDKNNVANFSLKDNFKIGKNNISDKLLNSANNTPAYGRISRIISQYINSKNNDNMTLNLSEIDAKIVEYNADSANLGTDISTSLSAYKQSIFDDINISGLTFQRYDDYTNLYNGKFYMSNDDNIYIKL</sequence>